<feature type="binding site" evidence="10">
    <location>
        <position position="73"/>
    </location>
    <ligand>
        <name>4-amino-2-methyl-5-(diphosphooxymethyl)pyrimidine</name>
        <dbReference type="ChEBI" id="CHEBI:57841"/>
    </ligand>
</feature>
<keyword evidence="3 10" id="KW-0808">Transferase</keyword>
<evidence type="ECO:0000256" key="3">
    <source>
        <dbReference type="ARBA" id="ARBA00022679"/>
    </source>
</evidence>
<comment type="similarity">
    <text evidence="10">Belongs to the thiamine-phosphate synthase family.</text>
</comment>
<evidence type="ECO:0000256" key="6">
    <source>
        <dbReference type="ARBA" id="ARBA00022977"/>
    </source>
</evidence>
<dbReference type="GO" id="GO:0005737">
    <property type="term" value="C:cytoplasm"/>
    <property type="evidence" value="ECO:0007669"/>
    <property type="project" value="TreeGrafter"/>
</dbReference>
<feature type="binding site" evidence="10">
    <location>
        <begin position="40"/>
        <end position="44"/>
    </location>
    <ligand>
        <name>4-amino-2-methyl-5-(diphosphooxymethyl)pyrimidine</name>
        <dbReference type="ChEBI" id="CHEBI:57841"/>
    </ligand>
</feature>
<accession>A0A919VIX1</accession>
<evidence type="ECO:0000256" key="8">
    <source>
        <dbReference type="ARBA" id="ARBA00047851"/>
    </source>
</evidence>
<sequence length="209" mass="20662">MDPVFPRLHVITGARRPVEVVTAAVAASVRLGVPDQLAIQVRVEDDITDRSLYDLSAAILAICHPQGVLCLVNDRLHIALAVGADGGHVGADDLPVAAARKIMGGVLGATCRDPGSARAAVADGATYLGVGPAYLTVTKPGLPAPLGPGAVGAVAAAVPRTPVIAIGGVTAGNAGELIRAGASGIAVVGAVSEAADPGEATERLLKALS</sequence>
<evidence type="ECO:0000259" key="11">
    <source>
        <dbReference type="Pfam" id="PF02581"/>
    </source>
</evidence>
<dbReference type="EMBL" id="BOQP01000003">
    <property type="protein sequence ID" value="GIM67589.1"/>
    <property type="molecule type" value="Genomic_DNA"/>
</dbReference>
<dbReference type="CDD" id="cd00564">
    <property type="entry name" value="TMP_TenI"/>
    <property type="match status" value="1"/>
</dbReference>
<dbReference type="AlphaFoldDB" id="A0A919VIX1"/>
<comment type="catalytic activity">
    <reaction evidence="9 10">
        <text>2-[(2R,5Z)-2-carboxy-4-methylthiazol-5(2H)-ylidene]ethyl phosphate + 4-amino-2-methyl-5-(diphosphooxymethyl)pyrimidine + 2 H(+) = thiamine phosphate + CO2 + diphosphate</text>
        <dbReference type="Rhea" id="RHEA:47844"/>
        <dbReference type="ChEBI" id="CHEBI:15378"/>
        <dbReference type="ChEBI" id="CHEBI:16526"/>
        <dbReference type="ChEBI" id="CHEBI:33019"/>
        <dbReference type="ChEBI" id="CHEBI:37575"/>
        <dbReference type="ChEBI" id="CHEBI:57841"/>
        <dbReference type="ChEBI" id="CHEBI:62899"/>
        <dbReference type="EC" id="2.5.1.3"/>
    </reaction>
</comment>
<evidence type="ECO:0000256" key="2">
    <source>
        <dbReference type="ARBA" id="ARBA00005165"/>
    </source>
</evidence>
<feature type="binding site" evidence="10">
    <location>
        <position position="168"/>
    </location>
    <ligand>
        <name>2-[(2R,5Z)-2-carboxy-4-methylthiazol-5(2H)-ylidene]ethyl phosphate</name>
        <dbReference type="ChEBI" id="CHEBI:62899"/>
    </ligand>
</feature>
<keyword evidence="5 10" id="KW-0460">Magnesium</keyword>
<comment type="function">
    <text evidence="1 10">Condenses 4-methyl-5-(beta-hydroxyethyl)thiazole monophosphate (THZ-P) and 2-methyl-4-amino-5-hydroxymethyl pyrimidine pyrophosphate (HMP-PP) to form thiamine monophosphate (TMP).</text>
</comment>
<dbReference type="InterPro" id="IPR013785">
    <property type="entry name" value="Aldolase_TIM"/>
</dbReference>
<feature type="binding site" evidence="10">
    <location>
        <position position="110"/>
    </location>
    <ligand>
        <name>4-amino-2-methyl-5-(diphosphooxymethyl)pyrimidine</name>
        <dbReference type="ChEBI" id="CHEBI:57841"/>
    </ligand>
</feature>
<evidence type="ECO:0000256" key="9">
    <source>
        <dbReference type="ARBA" id="ARBA00047883"/>
    </source>
</evidence>
<dbReference type="GO" id="GO:0009229">
    <property type="term" value="P:thiamine diphosphate biosynthetic process"/>
    <property type="evidence" value="ECO:0007669"/>
    <property type="project" value="UniProtKB-UniRule"/>
</dbReference>
<comment type="caution">
    <text evidence="12">The sequence shown here is derived from an EMBL/GenBank/DDBJ whole genome shotgun (WGS) entry which is preliminary data.</text>
</comment>
<feature type="binding site" evidence="10">
    <location>
        <begin position="136"/>
        <end position="138"/>
    </location>
    <ligand>
        <name>2-[(2R,5Z)-2-carboxy-4-methylthiazol-5(2H)-ylidene]ethyl phosphate</name>
        <dbReference type="ChEBI" id="CHEBI:62899"/>
    </ligand>
</feature>
<dbReference type="GO" id="GO:0000287">
    <property type="term" value="F:magnesium ion binding"/>
    <property type="evidence" value="ECO:0007669"/>
    <property type="project" value="UniProtKB-UniRule"/>
</dbReference>
<dbReference type="EC" id="2.5.1.3" evidence="10"/>
<feature type="domain" description="Thiamine phosphate synthase/TenI" evidence="11">
    <location>
        <begin position="10"/>
        <end position="191"/>
    </location>
</feature>
<name>A0A919VIX1_9ACTN</name>
<reference evidence="12" key="1">
    <citation type="submission" date="2021-03" db="EMBL/GenBank/DDBJ databases">
        <title>Whole genome shotgun sequence of Actinoplanes consettensis NBRC 14913.</title>
        <authorList>
            <person name="Komaki H."/>
            <person name="Tamura T."/>
        </authorList>
    </citation>
    <scope>NUCLEOTIDE SEQUENCE</scope>
    <source>
        <strain evidence="12">NBRC 14913</strain>
    </source>
</reference>
<proteinExistence type="inferred from homology"/>
<dbReference type="HAMAP" id="MF_00097">
    <property type="entry name" value="TMP_synthase"/>
    <property type="match status" value="1"/>
</dbReference>
<dbReference type="Gene3D" id="3.20.20.70">
    <property type="entry name" value="Aldolase class I"/>
    <property type="match status" value="1"/>
</dbReference>
<comment type="cofactor">
    <cofactor evidence="10">
        <name>Mg(2+)</name>
        <dbReference type="ChEBI" id="CHEBI:18420"/>
    </cofactor>
    <text evidence="10">Binds 1 Mg(2+) ion per subunit.</text>
</comment>
<keyword evidence="4 10" id="KW-0479">Metal-binding</keyword>
<comment type="catalytic activity">
    <reaction evidence="8 10">
        <text>2-(2-carboxy-4-methylthiazol-5-yl)ethyl phosphate + 4-amino-2-methyl-5-(diphosphooxymethyl)pyrimidine + 2 H(+) = thiamine phosphate + CO2 + diphosphate</text>
        <dbReference type="Rhea" id="RHEA:47848"/>
        <dbReference type="ChEBI" id="CHEBI:15378"/>
        <dbReference type="ChEBI" id="CHEBI:16526"/>
        <dbReference type="ChEBI" id="CHEBI:33019"/>
        <dbReference type="ChEBI" id="CHEBI:37575"/>
        <dbReference type="ChEBI" id="CHEBI:57841"/>
        <dbReference type="ChEBI" id="CHEBI:62890"/>
        <dbReference type="EC" id="2.5.1.3"/>
    </reaction>
</comment>
<dbReference type="InterPro" id="IPR034291">
    <property type="entry name" value="TMP_synthase"/>
</dbReference>
<keyword evidence="6 10" id="KW-0784">Thiamine biosynthesis</keyword>
<feature type="binding site" evidence="10">
    <location>
        <position position="74"/>
    </location>
    <ligand>
        <name>Mg(2+)</name>
        <dbReference type="ChEBI" id="CHEBI:18420"/>
    </ligand>
</feature>
<comment type="pathway">
    <text evidence="2 10">Cofactor biosynthesis; thiamine diphosphate biosynthesis; thiamine phosphate from 4-amino-2-methyl-5-diphosphomethylpyrimidine and 4-methyl-5-(2-phosphoethyl)-thiazole: step 1/1.</text>
</comment>
<dbReference type="PANTHER" id="PTHR20857">
    <property type="entry name" value="THIAMINE-PHOSPHATE PYROPHOSPHORYLASE"/>
    <property type="match status" value="1"/>
</dbReference>
<evidence type="ECO:0000313" key="12">
    <source>
        <dbReference type="EMBL" id="GIM67589.1"/>
    </source>
</evidence>
<comment type="caution">
    <text evidence="10">Lacks conserved residue(s) required for the propagation of feature annotation.</text>
</comment>
<dbReference type="InterPro" id="IPR036206">
    <property type="entry name" value="ThiamineP_synth_sf"/>
</dbReference>
<dbReference type="RefSeq" id="WP_212995695.1">
    <property type="nucleotide sequence ID" value="NZ_BAAATW010000009.1"/>
</dbReference>
<gene>
    <name evidence="12" type="primary">thiE_1</name>
    <name evidence="10" type="synonym">thiE</name>
    <name evidence="12" type="ORF">Aco04nite_07040</name>
</gene>
<dbReference type="InterPro" id="IPR022998">
    <property type="entry name" value="ThiamineP_synth_TenI"/>
</dbReference>
<dbReference type="PANTHER" id="PTHR20857:SF15">
    <property type="entry name" value="THIAMINE-PHOSPHATE SYNTHASE"/>
    <property type="match status" value="1"/>
</dbReference>
<evidence type="ECO:0000256" key="5">
    <source>
        <dbReference type="ARBA" id="ARBA00022842"/>
    </source>
</evidence>
<evidence type="ECO:0000313" key="13">
    <source>
        <dbReference type="Proteomes" id="UP000680865"/>
    </source>
</evidence>
<evidence type="ECO:0000256" key="10">
    <source>
        <dbReference type="HAMAP-Rule" id="MF_00097"/>
    </source>
</evidence>
<dbReference type="GO" id="GO:0009228">
    <property type="term" value="P:thiamine biosynthetic process"/>
    <property type="evidence" value="ECO:0007669"/>
    <property type="project" value="UniProtKB-KW"/>
</dbReference>
<keyword evidence="13" id="KW-1185">Reference proteome</keyword>
<comment type="catalytic activity">
    <reaction evidence="7 10">
        <text>4-methyl-5-(2-phosphooxyethyl)-thiazole + 4-amino-2-methyl-5-(diphosphooxymethyl)pyrimidine + H(+) = thiamine phosphate + diphosphate</text>
        <dbReference type="Rhea" id="RHEA:22328"/>
        <dbReference type="ChEBI" id="CHEBI:15378"/>
        <dbReference type="ChEBI" id="CHEBI:33019"/>
        <dbReference type="ChEBI" id="CHEBI:37575"/>
        <dbReference type="ChEBI" id="CHEBI:57841"/>
        <dbReference type="ChEBI" id="CHEBI:58296"/>
        <dbReference type="EC" id="2.5.1.3"/>
    </reaction>
</comment>
<organism evidence="12 13">
    <name type="scientific">Winogradskya consettensis</name>
    <dbReference type="NCBI Taxonomy" id="113560"/>
    <lineage>
        <taxon>Bacteria</taxon>
        <taxon>Bacillati</taxon>
        <taxon>Actinomycetota</taxon>
        <taxon>Actinomycetes</taxon>
        <taxon>Micromonosporales</taxon>
        <taxon>Micromonosporaceae</taxon>
        <taxon>Winogradskya</taxon>
    </lineage>
</organism>
<protein>
    <recommendedName>
        <fullName evidence="10">Thiamine-phosphate synthase</fullName>
        <shortName evidence="10">TP synthase</shortName>
        <shortName evidence="10">TPS</shortName>
        <ecNumber evidence="10">2.5.1.3</ecNumber>
    </recommendedName>
    <alternativeName>
        <fullName evidence="10">Thiamine-phosphate pyrophosphorylase</fullName>
        <shortName evidence="10">TMP pyrophosphorylase</shortName>
        <shortName evidence="10">TMP-PPase</shortName>
    </alternativeName>
</protein>
<evidence type="ECO:0000256" key="4">
    <source>
        <dbReference type="ARBA" id="ARBA00022723"/>
    </source>
</evidence>
<dbReference type="Proteomes" id="UP000680865">
    <property type="component" value="Unassembled WGS sequence"/>
</dbReference>
<evidence type="ECO:0000256" key="7">
    <source>
        <dbReference type="ARBA" id="ARBA00047334"/>
    </source>
</evidence>
<dbReference type="GO" id="GO:0004789">
    <property type="term" value="F:thiamine-phosphate diphosphorylase activity"/>
    <property type="evidence" value="ECO:0007669"/>
    <property type="project" value="UniProtKB-UniRule"/>
</dbReference>
<feature type="binding site" evidence="10">
    <location>
        <position position="139"/>
    </location>
    <ligand>
        <name>4-amino-2-methyl-5-(diphosphooxymethyl)pyrimidine</name>
        <dbReference type="ChEBI" id="CHEBI:57841"/>
    </ligand>
</feature>
<dbReference type="SUPFAM" id="SSF51391">
    <property type="entry name" value="Thiamin phosphate synthase"/>
    <property type="match status" value="1"/>
</dbReference>
<feature type="binding site" evidence="10">
    <location>
        <position position="93"/>
    </location>
    <ligand>
        <name>Mg(2+)</name>
        <dbReference type="ChEBI" id="CHEBI:18420"/>
    </ligand>
</feature>
<dbReference type="Pfam" id="PF02581">
    <property type="entry name" value="TMP-TENI"/>
    <property type="match status" value="1"/>
</dbReference>
<evidence type="ECO:0000256" key="1">
    <source>
        <dbReference type="ARBA" id="ARBA00003814"/>
    </source>
</evidence>